<evidence type="ECO:0000313" key="3">
    <source>
        <dbReference type="Proteomes" id="UP000199450"/>
    </source>
</evidence>
<dbReference type="EMBL" id="FOBV01000005">
    <property type="protein sequence ID" value="SEM64878.1"/>
    <property type="molecule type" value="Genomic_DNA"/>
</dbReference>
<keyword evidence="3" id="KW-1185">Reference proteome</keyword>
<organism evidence="2 3">
    <name type="scientific">Chryseobacterium taichungense</name>
    <dbReference type="NCBI Taxonomy" id="295069"/>
    <lineage>
        <taxon>Bacteria</taxon>
        <taxon>Pseudomonadati</taxon>
        <taxon>Bacteroidota</taxon>
        <taxon>Flavobacteriia</taxon>
        <taxon>Flavobacteriales</taxon>
        <taxon>Weeksellaceae</taxon>
        <taxon>Chryseobacterium group</taxon>
        <taxon>Chryseobacterium</taxon>
    </lineage>
</organism>
<dbReference type="OrthoDB" id="1041391at2"/>
<gene>
    <name evidence="2" type="ORF">SAMN05421856_10564</name>
</gene>
<protein>
    <recommendedName>
        <fullName evidence="4">Transglutaminase-like superfamily protein</fullName>
    </recommendedName>
</protein>
<dbReference type="STRING" id="295069.SAMN05421856_10564"/>
<evidence type="ECO:0000256" key="1">
    <source>
        <dbReference type="SAM" id="Coils"/>
    </source>
</evidence>
<evidence type="ECO:0008006" key="4">
    <source>
        <dbReference type="Google" id="ProtNLM"/>
    </source>
</evidence>
<accession>A0A1H8A4X2</accession>
<evidence type="ECO:0000313" key="2">
    <source>
        <dbReference type="EMBL" id="SEM64878.1"/>
    </source>
</evidence>
<dbReference type="Proteomes" id="UP000199450">
    <property type="component" value="Unassembled WGS sequence"/>
</dbReference>
<reference evidence="3" key="1">
    <citation type="submission" date="2016-10" db="EMBL/GenBank/DDBJ databases">
        <authorList>
            <person name="Varghese N."/>
            <person name="Submissions S."/>
        </authorList>
    </citation>
    <scope>NUCLEOTIDE SEQUENCE [LARGE SCALE GENOMIC DNA]</scope>
    <source>
        <strain evidence="3">DSM 17453</strain>
    </source>
</reference>
<keyword evidence="1" id="KW-0175">Coiled coil</keyword>
<proteinExistence type="predicted"/>
<name>A0A1H8A4X2_9FLAO</name>
<feature type="coiled-coil region" evidence="1">
    <location>
        <begin position="429"/>
        <end position="465"/>
    </location>
</feature>
<dbReference type="RefSeq" id="WP_090000189.1">
    <property type="nucleotide sequence ID" value="NZ_FOBV01000005.1"/>
</dbReference>
<sequence length="482" mass="55623">MQKFYFSFVFLCNSLIGFSQIPDLPTPYNITPSSAFPVPRTITSTDIKNSIKFPNAVNSTIDSKVQQLNEALVKETQTHINEQIEEQKKQLYYRQQEKEFAQTYFLPSLSDKAGATAYYSAFENLSKLNPEDYSIADATFFVENAFYNNDKSFQNIYQNYIQKAVKIIRSEITKNKISDDDNTSKNLTLFQYFSGDTKQNGKIVHKATKYDFDDYWGAKDYSKMFVSKLMRTNTGQCHSMPLLYLILAEQIGAEASLVLSPNHSYIRFEDNDGEMLNAELTNGMFTANSFVLNNGYIKSEALQNKMYMQNLTKKELLSQTFVDLASGYIHKFGYDEFVGKILDKAQQLNPNNINAVLWESNLNQERFVKACNNLGINPNDKDELQKIKNFPELIAQLRNINGQFDFIDQSGFTQMPAEQYEKWLGSLQRAENKQRSDEILEKIKAIEAQKRKEAQQRELQQKIKKVIPKKEAPKVYWIPLLT</sequence>
<dbReference type="AlphaFoldDB" id="A0A1H8A4X2"/>